<dbReference type="AlphaFoldDB" id="A0A6N4SVQ4"/>
<accession>A0A6N4SVQ4</accession>
<dbReference type="Proteomes" id="UP000001822">
    <property type="component" value="Chromosome"/>
</dbReference>
<protein>
    <submittedName>
        <fullName evidence="1">Uncharacterized protein</fullName>
    </submittedName>
</protein>
<gene>
    <name evidence="1" type="ordered locus">CHU_3367</name>
</gene>
<dbReference type="EMBL" id="CP000383">
    <property type="protein sequence ID" value="ABG60603.1"/>
    <property type="molecule type" value="Genomic_DNA"/>
</dbReference>
<reference evidence="1 2" key="1">
    <citation type="journal article" date="2007" name="Appl. Environ. Microbiol.">
        <title>Genome sequence of the cellulolytic gliding bacterium Cytophaga hutchinsonii.</title>
        <authorList>
            <person name="Xie G."/>
            <person name="Bruce D.C."/>
            <person name="Challacombe J.F."/>
            <person name="Chertkov O."/>
            <person name="Detter J.C."/>
            <person name="Gilna P."/>
            <person name="Han C.S."/>
            <person name="Lucas S."/>
            <person name="Misra M."/>
            <person name="Myers G.L."/>
            <person name="Richardson P."/>
            <person name="Tapia R."/>
            <person name="Thayer N."/>
            <person name="Thompson L.S."/>
            <person name="Brettin T.S."/>
            <person name="Henrissat B."/>
            <person name="Wilson D.B."/>
            <person name="McBride M.J."/>
        </authorList>
    </citation>
    <scope>NUCLEOTIDE SEQUENCE [LARGE SCALE GENOMIC DNA]</scope>
    <source>
        <strain evidence="2">ATCC 33406 / DSM 1761 / CIP 103989 / NBRC 15051 / NCIMB 9469 / D465</strain>
    </source>
</reference>
<keyword evidence="2" id="KW-1185">Reference proteome</keyword>
<name>A0A6N4SVQ4_CYTH3</name>
<evidence type="ECO:0000313" key="2">
    <source>
        <dbReference type="Proteomes" id="UP000001822"/>
    </source>
</evidence>
<dbReference type="KEGG" id="chu:CHU_3367"/>
<proteinExistence type="predicted"/>
<sequence length="67" mass="7652">MANGIDSTYIRRGSARLSASRKLNKEEISIALKLPTTCNCFNTGTIVFSNQLWTKSFFILNFLQEQY</sequence>
<evidence type="ECO:0000313" key="1">
    <source>
        <dbReference type="EMBL" id="ABG60603.1"/>
    </source>
</evidence>
<organism evidence="1 2">
    <name type="scientific">Cytophaga hutchinsonii (strain ATCC 33406 / DSM 1761 / CIP 103989 / NBRC 15051 / NCIMB 9469 / D465)</name>
    <dbReference type="NCBI Taxonomy" id="269798"/>
    <lineage>
        <taxon>Bacteria</taxon>
        <taxon>Pseudomonadati</taxon>
        <taxon>Bacteroidota</taxon>
        <taxon>Cytophagia</taxon>
        <taxon>Cytophagales</taxon>
        <taxon>Cytophagaceae</taxon>
        <taxon>Cytophaga</taxon>
    </lineage>
</organism>